<proteinExistence type="predicted"/>
<organism evidence="1 2">
    <name type="scientific">Leucosporidium creatinivorum</name>
    <dbReference type="NCBI Taxonomy" id="106004"/>
    <lineage>
        <taxon>Eukaryota</taxon>
        <taxon>Fungi</taxon>
        <taxon>Dikarya</taxon>
        <taxon>Basidiomycota</taxon>
        <taxon>Pucciniomycotina</taxon>
        <taxon>Microbotryomycetes</taxon>
        <taxon>Leucosporidiales</taxon>
        <taxon>Leucosporidium</taxon>
    </lineage>
</organism>
<dbReference type="GO" id="GO:0003676">
    <property type="term" value="F:nucleic acid binding"/>
    <property type="evidence" value="ECO:0007669"/>
    <property type="project" value="InterPro"/>
</dbReference>
<protein>
    <recommendedName>
        <fullName evidence="3">3'-5' exonuclease domain-containing protein</fullName>
    </recommendedName>
</protein>
<dbReference type="InParanoid" id="A0A1Y2DBB9"/>
<reference evidence="1 2" key="1">
    <citation type="submission" date="2016-07" db="EMBL/GenBank/DDBJ databases">
        <title>Pervasive Adenine N6-methylation of Active Genes in Fungi.</title>
        <authorList>
            <consortium name="DOE Joint Genome Institute"/>
            <person name="Mondo S.J."/>
            <person name="Dannebaum R.O."/>
            <person name="Kuo R.C."/>
            <person name="Labutti K."/>
            <person name="Haridas S."/>
            <person name="Kuo A."/>
            <person name="Salamov A."/>
            <person name="Ahrendt S.R."/>
            <person name="Lipzen A."/>
            <person name="Sullivan W."/>
            <person name="Andreopoulos W.B."/>
            <person name="Clum A."/>
            <person name="Lindquist E."/>
            <person name="Daum C."/>
            <person name="Ramamoorthy G.K."/>
            <person name="Gryganskyi A."/>
            <person name="Culley D."/>
            <person name="Magnuson J.K."/>
            <person name="James T.Y."/>
            <person name="O'Malley M.A."/>
            <person name="Stajich J.E."/>
            <person name="Spatafora J.W."/>
            <person name="Visel A."/>
            <person name="Grigoriev I.V."/>
        </authorList>
    </citation>
    <scope>NUCLEOTIDE SEQUENCE [LARGE SCALE GENOMIC DNA]</scope>
    <source>
        <strain evidence="1 2">62-1032</strain>
    </source>
</reference>
<evidence type="ECO:0008006" key="3">
    <source>
        <dbReference type="Google" id="ProtNLM"/>
    </source>
</evidence>
<dbReference type="AlphaFoldDB" id="A0A1Y2DBB9"/>
<comment type="caution">
    <text evidence="1">The sequence shown here is derived from an EMBL/GenBank/DDBJ whole genome shotgun (WGS) entry which is preliminary data.</text>
</comment>
<dbReference type="Gene3D" id="3.30.420.10">
    <property type="entry name" value="Ribonuclease H-like superfamily/Ribonuclease H"/>
    <property type="match status" value="1"/>
</dbReference>
<dbReference type="InterPro" id="IPR012337">
    <property type="entry name" value="RNaseH-like_sf"/>
</dbReference>
<dbReference type="Proteomes" id="UP000193467">
    <property type="component" value="Unassembled WGS sequence"/>
</dbReference>
<dbReference type="OrthoDB" id="2522632at2759"/>
<evidence type="ECO:0000313" key="1">
    <source>
        <dbReference type="EMBL" id="ORY56560.1"/>
    </source>
</evidence>
<dbReference type="InterPro" id="IPR036397">
    <property type="entry name" value="RNaseH_sf"/>
</dbReference>
<name>A0A1Y2DBB9_9BASI</name>
<dbReference type="SUPFAM" id="SSF53098">
    <property type="entry name" value="Ribonuclease H-like"/>
    <property type="match status" value="1"/>
</dbReference>
<dbReference type="EMBL" id="MCGR01000085">
    <property type="protein sequence ID" value="ORY56560.1"/>
    <property type="molecule type" value="Genomic_DNA"/>
</dbReference>
<sequence length="306" mass="33324">MLPSTAAAARGLALNALRLASSSSSSLIPLTSSSAFSTTAINLAARPARVKAARAEVFNHRRLDPSLPIAKVPQVDYTRDLSEAEELLDSLRASRFSLQVANKTTESHQRDGGTIMTEGDVAVLAIADMEGVVVLHLSHMKRIPSRLRAILEDPKIVKQTFGAISYVQDFDKDPKLWDGVQCTSMLDLRELGPIFPRLREPDTESMSHSGIRRAASLHLFGLGHATPGTGHNFDVSKLGATSLDYIVNAAWLTQQLGIKFDERLDEIEAEAAKKVGMTAAAEVVEALLERATYSTVEYRALKIRYG</sequence>
<evidence type="ECO:0000313" key="2">
    <source>
        <dbReference type="Proteomes" id="UP000193467"/>
    </source>
</evidence>
<gene>
    <name evidence="1" type="ORF">BCR35DRAFT_309819</name>
</gene>
<keyword evidence="2" id="KW-1185">Reference proteome</keyword>
<accession>A0A1Y2DBB9</accession>